<dbReference type="EMBL" id="FNSC01000001">
    <property type="protein sequence ID" value="SED37761.1"/>
    <property type="molecule type" value="Genomic_DNA"/>
</dbReference>
<dbReference type="InterPro" id="IPR038765">
    <property type="entry name" value="Papain-like_cys_pep_sf"/>
</dbReference>
<proteinExistence type="predicted"/>
<reference evidence="2" key="1">
    <citation type="submission" date="2016-10" db="EMBL/GenBank/DDBJ databases">
        <authorList>
            <person name="Varghese N."/>
            <person name="Submissions S."/>
        </authorList>
    </citation>
    <scope>NUCLEOTIDE SEQUENCE [LARGE SCALE GENOMIC DNA]</scope>
    <source>
        <strain evidence="2">DSM 12111</strain>
    </source>
</reference>
<dbReference type="STRING" id="53406.SAMN05421553_2549"/>
<accession>A0A1H5A7M4</accession>
<organism evidence="1 2">
    <name type="scientific">Pseudomonas anguilliseptica</name>
    <dbReference type="NCBI Taxonomy" id="53406"/>
    <lineage>
        <taxon>Bacteria</taxon>
        <taxon>Pseudomonadati</taxon>
        <taxon>Pseudomonadota</taxon>
        <taxon>Gammaproteobacteria</taxon>
        <taxon>Pseudomonadales</taxon>
        <taxon>Pseudomonadaceae</taxon>
        <taxon>Pseudomonas</taxon>
    </lineage>
</organism>
<dbReference type="AlphaFoldDB" id="A0A1H5A7M4"/>
<dbReference type="Gene3D" id="3.90.1720.10">
    <property type="entry name" value="endopeptidase domain like (from Nostoc punctiforme)"/>
    <property type="match status" value="1"/>
</dbReference>
<protein>
    <submittedName>
        <fullName evidence="1">Permuted papain-like amidase enzyme, YaeF/YiiX, C92 family</fullName>
    </submittedName>
</protein>
<dbReference type="OrthoDB" id="95478at2"/>
<evidence type="ECO:0000313" key="2">
    <source>
        <dbReference type="Proteomes" id="UP000242849"/>
    </source>
</evidence>
<gene>
    <name evidence="1" type="ORF">SAMN05421553_2549</name>
</gene>
<keyword evidence="2" id="KW-1185">Reference proteome</keyword>
<dbReference type="Proteomes" id="UP000242849">
    <property type="component" value="Unassembled WGS sequence"/>
</dbReference>
<evidence type="ECO:0000313" key="1">
    <source>
        <dbReference type="EMBL" id="SED37761.1"/>
    </source>
</evidence>
<sequence length="168" mass="19000">MEKVRVLFTRRRRRRRRHPGSVAIRTFTWSAWSHVDLIDDTGSAPVLIGAIAFQGVVKESLEQRLAKASRAALVEFPVSDAASVIAAARGQLGKPYDWAGIAGLVTRNRDWQAEDSWFCSELVAWAFTQGGSPLFREDLVGRINPQHLWMLAHPYQRPERPLELLNLI</sequence>
<dbReference type="RefSeq" id="WP_090381304.1">
    <property type="nucleotide sequence ID" value="NZ_FNSC01000001.1"/>
</dbReference>
<name>A0A1H5A7M4_PSEAG</name>
<dbReference type="SUPFAM" id="SSF54001">
    <property type="entry name" value="Cysteine proteinases"/>
    <property type="match status" value="1"/>
</dbReference>